<feature type="domain" description="HD" evidence="4">
    <location>
        <begin position="197"/>
        <end position="312"/>
    </location>
</feature>
<dbReference type="Proteomes" id="UP001652625">
    <property type="component" value="Chromosome 15"/>
</dbReference>
<keyword evidence="2" id="KW-0694">RNA-binding</keyword>
<dbReference type="Pfam" id="PF00076">
    <property type="entry name" value="RRM_1"/>
    <property type="match status" value="1"/>
</dbReference>
<dbReference type="InterPro" id="IPR035979">
    <property type="entry name" value="RBD_domain_sf"/>
</dbReference>
<evidence type="ECO:0000256" key="2">
    <source>
        <dbReference type="PROSITE-ProRule" id="PRU00176"/>
    </source>
</evidence>
<feature type="domain" description="RRM" evidence="3">
    <location>
        <begin position="5"/>
        <end position="84"/>
    </location>
</feature>
<evidence type="ECO:0000259" key="4">
    <source>
        <dbReference type="PROSITE" id="PS51831"/>
    </source>
</evidence>
<dbReference type="RefSeq" id="XP_065676576.1">
    <property type="nucleotide sequence ID" value="XM_065820504.1"/>
</dbReference>
<dbReference type="SUPFAM" id="SSF109604">
    <property type="entry name" value="HD-domain/PDEase-like"/>
    <property type="match status" value="1"/>
</dbReference>
<comment type="similarity">
    <text evidence="1">Belongs to the SAMHD1 family.</text>
</comment>
<dbReference type="PANTHER" id="PTHR11373">
    <property type="entry name" value="DEOXYNUCLEOSIDE TRIPHOSPHATE TRIPHOSPHOHYDROLASE"/>
    <property type="match status" value="1"/>
</dbReference>
<dbReference type="SMART" id="SM00471">
    <property type="entry name" value="HDc"/>
    <property type="match status" value="1"/>
</dbReference>
<dbReference type="PROSITE" id="PS50102">
    <property type="entry name" value="RRM"/>
    <property type="match status" value="1"/>
</dbReference>
<dbReference type="InterPro" id="IPR012677">
    <property type="entry name" value="Nucleotide-bd_a/b_plait_sf"/>
</dbReference>
<dbReference type="Gene3D" id="3.30.70.330">
    <property type="match status" value="1"/>
</dbReference>
<dbReference type="Gene3D" id="1.10.3210.10">
    <property type="entry name" value="Hypothetical protein af1432"/>
    <property type="match status" value="1"/>
</dbReference>
<dbReference type="CDD" id="cd00077">
    <property type="entry name" value="HDc"/>
    <property type="match status" value="1"/>
</dbReference>
<dbReference type="InterPro" id="IPR006674">
    <property type="entry name" value="HD_domain"/>
</dbReference>
<reference evidence="6 7" key="1">
    <citation type="submission" date="2025-05" db="UniProtKB">
        <authorList>
            <consortium name="RefSeq"/>
        </authorList>
    </citation>
    <scope>IDENTIFICATION</scope>
</reference>
<sequence>MDGLIKIFVGSLPYNINNEDLKSMFSKFGTPHNVYVVTEKEDPFQSCGFGFVEFEKKEEADAAITELNGVFSEYGKLLVKYFDEKSTPILSDVSNGFVSNMQNVCSNGCQTNQRKRKLATVSLPFENCDFQSNKKFALEKFSESSSNGKVFNDPIHGHFELPSLLVSLIDTQQFQRLRHIKQLSGAYMVFPGASHNRFEHSLGVAYLAGRLCQTLQKRQPELNLTHKDMICVQIAGLCHDLGHGPFSHLFEIAISTNDPDNNWMHEQASVDMFNHMISENNLKNLFEENGLTAKDMCFICELIAGPTKANLNGQLWPYHGRDADKSFLYEIVANKKTGVDVDKWDYFLRDCHHLGISNNFDYKRYMKFARVLSVNGKLQICTRDKEVMTLYDMFHTRNSLHRRAYQHKTVKVLDFMISEALIKANDHIVLPGTDGKMVKILDCIYDMKAFTFLNDEILTLIQVSTNENLKPSQNILRRIQHRDLYKYIGKVVLFKPINKKDIHNIRHEITDILKVNTCNSNEVNDFDPDDIVIHVIDFDYGMKDSNPVDKVFFYTKLEPDIPVLLPKDQVSRMLPEIFAEQHLQCYCKRNDITFTTKLQRAWGEWKDIYILRSSQKLERPKAPDDDGTTMN</sequence>
<dbReference type="RefSeq" id="XP_065676577.1">
    <property type="nucleotide sequence ID" value="XM_065820505.1"/>
</dbReference>
<evidence type="ECO:0000259" key="3">
    <source>
        <dbReference type="PROSITE" id="PS50102"/>
    </source>
</evidence>
<dbReference type="SUPFAM" id="SSF54928">
    <property type="entry name" value="RNA-binding domain, RBD"/>
    <property type="match status" value="1"/>
</dbReference>
<evidence type="ECO:0000313" key="5">
    <source>
        <dbReference type="Proteomes" id="UP001652625"/>
    </source>
</evidence>
<dbReference type="GeneID" id="100200569"/>
<dbReference type="PROSITE" id="PS51831">
    <property type="entry name" value="HD"/>
    <property type="match status" value="1"/>
</dbReference>
<protein>
    <submittedName>
        <fullName evidence="6 7">Deoxynucleoside triphosphate triphosphohydrolase SAMHD1 isoform X3</fullName>
    </submittedName>
</protein>
<dbReference type="SMART" id="SM00360">
    <property type="entry name" value="RRM"/>
    <property type="match status" value="1"/>
</dbReference>
<dbReference type="InterPro" id="IPR000504">
    <property type="entry name" value="RRM_dom"/>
</dbReference>
<organism evidence="5 6">
    <name type="scientific">Hydra vulgaris</name>
    <name type="common">Hydra</name>
    <name type="synonym">Hydra attenuata</name>
    <dbReference type="NCBI Taxonomy" id="6087"/>
    <lineage>
        <taxon>Eukaryota</taxon>
        <taxon>Metazoa</taxon>
        <taxon>Cnidaria</taxon>
        <taxon>Hydrozoa</taxon>
        <taxon>Hydroidolina</taxon>
        <taxon>Anthoathecata</taxon>
        <taxon>Aplanulata</taxon>
        <taxon>Hydridae</taxon>
        <taxon>Hydra</taxon>
    </lineage>
</organism>
<name>A0ABM4DPR8_HYDVU</name>
<accession>A0ABM4DPR8</accession>
<evidence type="ECO:0000313" key="6">
    <source>
        <dbReference type="RefSeq" id="XP_065676576.1"/>
    </source>
</evidence>
<dbReference type="Pfam" id="PF01966">
    <property type="entry name" value="HD"/>
    <property type="match status" value="1"/>
</dbReference>
<gene>
    <name evidence="6 7" type="primary">LOC100200569</name>
</gene>
<dbReference type="InterPro" id="IPR003607">
    <property type="entry name" value="HD/PDEase_dom"/>
</dbReference>
<keyword evidence="5" id="KW-1185">Reference proteome</keyword>
<evidence type="ECO:0000256" key="1">
    <source>
        <dbReference type="ARBA" id="ARBA00005776"/>
    </source>
</evidence>
<dbReference type="Gene3D" id="3.30.70.2760">
    <property type="match status" value="1"/>
</dbReference>
<evidence type="ECO:0000313" key="7">
    <source>
        <dbReference type="RefSeq" id="XP_065676577.1"/>
    </source>
</evidence>
<proteinExistence type="inferred from homology"/>
<dbReference type="InterPro" id="IPR050135">
    <property type="entry name" value="dGTPase-like"/>
</dbReference>
<dbReference type="PANTHER" id="PTHR11373:SF4">
    <property type="entry name" value="DEOXYNUCLEOSIDE TRIPHOSPHATE TRIPHOSPHOHYDROLASE SAMHD1"/>
    <property type="match status" value="1"/>
</dbReference>